<evidence type="ECO:0000313" key="3">
    <source>
        <dbReference type="Proteomes" id="UP000255382"/>
    </source>
</evidence>
<name>A0A378AZF3_KLEPO</name>
<dbReference type="InterPro" id="IPR012340">
    <property type="entry name" value="NA-bd_OB-fold"/>
</dbReference>
<dbReference type="Pfam" id="PF01132">
    <property type="entry name" value="EFP"/>
    <property type="match status" value="1"/>
</dbReference>
<dbReference type="EMBL" id="UGLZ01000005">
    <property type="protein sequence ID" value="STV25279.1"/>
    <property type="molecule type" value="Genomic_DNA"/>
</dbReference>
<dbReference type="AlphaFoldDB" id="A0A378AZF3"/>
<evidence type="ECO:0000313" key="2">
    <source>
        <dbReference type="EMBL" id="STV25279.1"/>
    </source>
</evidence>
<evidence type="ECO:0000259" key="1">
    <source>
        <dbReference type="Pfam" id="PF01132"/>
    </source>
</evidence>
<organism evidence="2 3">
    <name type="scientific">Klebsiella pneumoniae subsp. ozaenae</name>
    <dbReference type="NCBI Taxonomy" id="574"/>
    <lineage>
        <taxon>Bacteria</taxon>
        <taxon>Pseudomonadati</taxon>
        <taxon>Pseudomonadota</taxon>
        <taxon>Gammaproteobacteria</taxon>
        <taxon>Enterobacterales</taxon>
        <taxon>Enterobacteriaceae</taxon>
        <taxon>Klebsiella/Raoultella group</taxon>
        <taxon>Klebsiella</taxon>
        <taxon>Klebsiella pneumoniae complex</taxon>
    </lineage>
</organism>
<protein>
    <submittedName>
        <fullName evidence="2">Translation elongation factor P</fullName>
    </submittedName>
</protein>
<keyword evidence="2" id="KW-0251">Elongation factor</keyword>
<proteinExistence type="predicted"/>
<keyword evidence="2" id="KW-0648">Protein biosynthesis</keyword>
<dbReference type="Gene3D" id="2.40.50.140">
    <property type="entry name" value="Nucleic acid-binding proteins"/>
    <property type="match status" value="1"/>
</dbReference>
<gene>
    <name evidence="2" type="primary">efp_2</name>
    <name evidence="2" type="ORF">NCTC5050_03681</name>
</gene>
<feature type="domain" description="Translation elongation factor P/YeiP central" evidence="1">
    <location>
        <begin position="2"/>
        <end position="29"/>
    </location>
</feature>
<reference evidence="2 3" key="1">
    <citation type="submission" date="2018-06" db="EMBL/GenBank/DDBJ databases">
        <authorList>
            <consortium name="Pathogen Informatics"/>
            <person name="Doyle S."/>
        </authorList>
    </citation>
    <scope>NUCLEOTIDE SEQUENCE [LARGE SCALE GENOMIC DNA]</scope>
    <source>
        <strain evidence="2 3">NCTC5050</strain>
    </source>
</reference>
<keyword evidence="3" id="KW-1185">Reference proteome</keyword>
<dbReference type="InterPro" id="IPR001059">
    <property type="entry name" value="Transl_elong_P/YeiP_cen"/>
</dbReference>
<dbReference type="SUPFAM" id="SSF50249">
    <property type="entry name" value="Nucleic acid-binding proteins"/>
    <property type="match status" value="1"/>
</dbReference>
<dbReference type="Proteomes" id="UP000255382">
    <property type="component" value="Unassembled WGS sequence"/>
</dbReference>
<dbReference type="GO" id="GO:0003746">
    <property type="term" value="F:translation elongation factor activity"/>
    <property type="evidence" value="ECO:0007669"/>
    <property type="project" value="UniProtKB-KW"/>
</dbReference>
<sequence length="32" mass="3888">MNLTYLYNDGEFWHFMNNETFEQLSADAKSDR</sequence>
<accession>A0A378AZF3</accession>